<dbReference type="CDD" id="cd06222">
    <property type="entry name" value="RNase_H_like"/>
    <property type="match status" value="1"/>
</dbReference>
<dbReference type="SUPFAM" id="SSF53098">
    <property type="entry name" value="Ribonuclease H-like"/>
    <property type="match status" value="1"/>
</dbReference>
<protein>
    <submittedName>
        <fullName evidence="1">Uncharacterized protein</fullName>
    </submittedName>
</protein>
<sequence>MFSFYVGVHDSNSTEVLAIHKAVELCCSSPICFSCRVVFESDSKVAISWINGKGIRSLAHVHFIYDIRCGLKLIDGEVIFKSRSSNQFVDGLAKLGSSRSGDLVEWGMGDGVVV</sequence>
<dbReference type="GO" id="GO:0003676">
    <property type="term" value="F:nucleic acid binding"/>
    <property type="evidence" value="ECO:0007669"/>
    <property type="project" value="InterPro"/>
</dbReference>
<organism evidence="1 2">
    <name type="scientific">Dipteronia dyeriana</name>
    <dbReference type="NCBI Taxonomy" id="168575"/>
    <lineage>
        <taxon>Eukaryota</taxon>
        <taxon>Viridiplantae</taxon>
        <taxon>Streptophyta</taxon>
        <taxon>Embryophyta</taxon>
        <taxon>Tracheophyta</taxon>
        <taxon>Spermatophyta</taxon>
        <taxon>Magnoliopsida</taxon>
        <taxon>eudicotyledons</taxon>
        <taxon>Gunneridae</taxon>
        <taxon>Pentapetalae</taxon>
        <taxon>rosids</taxon>
        <taxon>malvids</taxon>
        <taxon>Sapindales</taxon>
        <taxon>Sapindaceae</taxon>
        <taxon>Hippocastanoideae</taxon>
        <taxon>Acereae</taxon>
        <taxon>Dipteronia</taxon>
    </lineage>
</organism>
<comment type="caution">
    <text evidence="1">The sequence shown here is derived from an EMBL/GenBank/DDBJ whole genome shotgun (WGS) entry which is preliminary data.</text>
</comment>
<gene>
    <name evidence="1" type="ORF">Ddye_009851</name>
</gene>
<name>A0AAE0CMS1_9ROSI</name>
<dbReference type="AlphaFoldDB" id="A0AAE0CMS1"/>
<evidence type="ECO:0000313" key="2">
    <source>
        <dbReference type="Proteomes" id="UP001280121"/>
    </source>
</evidence>
<reference evidence="1" key="1">
    <citation type="journal article" date="2023" name="Plant J.">
        <title>Genome sequences and population genomics provide insights into the demographic history, inbreeding, and mutation load of two 'living fossil' tree species of Dipteronia.</title>
        <authorList>
            <person name="Feng Y."/>
            <person name="Comes H.P."/>
            <person name="Chen J."/>
            <person name="Zhu S."/>
            <person name="Lu R."/>
            <person name="Zhang X."/>
            <person name="Li P."/>
            <person name="Qiu J."/>
            <person name="Olsen K.M."/>
            <person name="Qiu Y."/>
        </authorList>
    </citation>
    <scope>NUCLEOTIDE SEQUENCE</scope>
    <source>
        <strain evidence="1">KIB01</strain>
    </source>
</reference>
<dbReference type="Proteomes" id="UP001280121">
    <property type="component" value="Unassembled WGS sequence"/>
</dbReference>
<dbReference type="InterPro" id="IPR012337">
    <property type="entry name" value="RNaseH-like_sf"/>
</dbReference>
<keyword evidence="2" id="KW-1185">Reference proteome</keyword>
<evidence type="ECO:0000313" key="1">
    <source>
        <dbReference type="EMBL" id="KAK2656799.1"/>
    </source>
</evidence>
<dbReference type="EMBL" id="JANJYI010000003">
    <property type="protein sequence ID" value="KAK2656799.1"/>
    <property type="molecule type" value="Genomic_DNA"/>
</dbReference>
<dbReference type="InterPro" id="IPR036397">
    <property type="entry name" value="RNaseH_sf"/>
</dbReference>
<dbReference type="Gene3D" id="3.30.420.10">
    <property type="entry name" value="Ribonuclease H-like superfamily/Ribonuclease H"/>
    <property type="match status" value="1"/>
</dbReference>
<proteinExistence type="predicted"/>
<dbReference type="InterPro" id="IPR044730">
    <property type="entry name" value="RNase_H-like_dom_plant"/>
</dbReference>
<accession>A0AAE0CMS1</accession>